<comment type="caution">
    <text evidence="3">The sequence shown here is derived from an EMBL/GenBank/DDBJ whole genome shotgun (WGS) entry which is preliminary data.</text>
</comment>
<protein>
    <recommendedName>
        <fullName evidence="5">Phosphatidate phosphatase APP1 catalytic domain-containing protein</fullName>
    </recommendedName>
</protein>
<keyword evidence="2" id="KW-0812">Transmembrane</keyword>
<keyword evidence="2" id="KW-1133">Transmembrane helix</keyword>
<sequence length="1096" mass="118912">MWLDAPYSVWFLCCLVLYLATAGTRLHFSRTLRRCLKVLIAAIAGLWLLQLLRHAHTGLLGMFSFTTVCVIVASIIENWYQTALSMTPFAAAALSKVEVSPEALGLAEHVGSIVADMNRNRGITAGGMQLLLLLSGARWKRRKALLQVFREADRGELSQALLHTNCAAMLDMAGPEVLDFLSSPHHRLPDLSTIARAAILDGLQKVGLRHRPLRQMAACQIVLATHGRELTLLKSLLDDGPDYHTTYKLIYYDLQGVEQKRVLEHISSEGKRALQDLQRHHMDAPPGVALKIVSDIDDTLFCSGGHFPAGCDRRLPTKCLYPGALALFRELDIAHARLMRACLRRRAPSTEASKLPIQRSAVSVISMSQLQQTNGDVSEPTDRPSSATQKDAPSRQQEPAPGDAFTEKSRAWATGSRQDDGAVLRQTLSQQPHNEQRSRPNNSPSSGRQTTRPTNDSLQHPQSPVSEDGGSPGRSPFAEHGRAARHKRKMQASVLSAVQPNRQDRRTSSQDLQPKEIAGSGTSHCFQPVPSGMEIGQCQDADEPDAATFNQHLETPRGRLEVGCSCIRDQREEEHSLAPDPNQQSDAAQTPSTHAPPPDQSDAAQTPSTHAPPPDASSNSIIDTPESTSGMPLHSPFEAWSGAESAATARTASEQQSAPVTKQDSSKTDSASVSQSGEAQGKGLLGTSAGEDLDLSEMPSGSSMRHMLEAGNLAMGMPGASAGAALRQQIAGLANLVAPGRSSPESRHGGDGSTPETVSPAGGTSPASRRSLGLEGSVGAPSARLMQAADALQLEKASRASKRRQGRAEWPLGARLRGGEARVRGGKTDTTHRPQQDGVSLVFLSARPESYKGLTEAESFRHFFTPLLLQRRLFCTPVLLLGSLQAGPQAVLNYAIRRRPKDRLEGGMENLLYHALADKKLSRFKEYAALYPECCFVFLGDNGQGDVLVAEDLSKLLGPRLVACFLHEVKSVLSTVAHLRNSKSNQASWLAAWRDRKIYMHRSHLGMAVQAHTLGLLDATGLQAVALEAVTDLRQSYARHGHAKADWARMLHQLRLDLVEANVRLPEELQLSMPEASLHQPSPRKRQSSTGQPVSR</sequence>
<keyword evidence="4" id="KW-1185">Reference proteome</keyword>
<evidence type="ECO:0000313" key="3">
    <source>
        <dbReference type="EMBL" id="KAK9835449.1"/>
    </source>
</evidence>
<dbReference type="Proteomes" id="UP001438707">
    <property type="component" value="Unassembled WGS sequence"/>
</dbReference>
<dbReference type="PANTHER" id="PTHR40861">
    <property type="entry name" value="DUF2183 DOMAIN-CONTAINING PROTEIN"/>
    <property type="match status" value="1"/>
</dbReference>
<keyword evidence="2" id="KW-0472">Membrane</keyword>
<feature type="transmembrane region" description="Helical" evidence="2">
    <location>
        <begin position="6"/>
        <end position="23"/>
    </location>
</feature>
<evidence type="ECO:0000256" key="1">
    <source>
        <dbReference type="SAM" id="MobiDB-lite"/>
    </source>
</evidence>
<feature type="compositionally biased region" description="Polar residues" evidence="1">
    <location>
        <begin position="447"/>
        <end position="465"/>
    </location>
</feature>
<feature type="compositionally biased region" description="Polar residues" evidence="1">
    <location>
        <begin position="383"/>
        <end position="397"/>
    </location>
</feature>
<feature type="compositionally biased region" description="Polar residues" evidence="1">
    <location>
        <begin position="616"/>
        <end position="630"/>
    </location>
</feature>
<feature type="region of interest" description="Disordered" evidence="1">
    <location>
        <begin position="796"/>
        <end position="834"/>
    </location>
</feature>
<accession>A0AAW1RNY3</accession>
<dbReference type="PANTHER" id="PTHR40861:SF1">
    <property type="entry name" value="PHOSPHATIDATE PHOSPHATASE APP1 CATALYTIC DOMAIN-CONTAINING PROTEIN"/>
    <property type="match status" value="1"/>
</dbReference>
<reference evidence="3 4" key="1">
    <citation type="journal article" date="2024" name="Nat. Commun.">
        <title>Phylogenomics reveals the evolutionary origins of lichenization in chlorophyte algae.</title>
        <authorList>
            <person name="Puginier C."/>
            <person name="Libourel C."/>
            <person name="Otte J."/>
            <person name="Skaloud P."/>
            <person name="Haon M."/>
            <person name="Grisel S."/>
            <person name="Petersen M."/>
            <person name="Berrin J.G."/>
            <person name="Delaux P.M."/>
            <person name="Dal Grande F."/>
            <person name="Keller J."/>
        </authorList>
    </citation>
    <scope>NUCLEOTIDE SEQUENCE [LARGE SCALE GENOMIC DNA]</scope>
    <source>
        <strain evidence="3 4">SAG 2145</strain>
    </source>
</reference>
<dbReference type="EMBL" id="JALJOS010000008">
    <property type="protein sequence ID" value="KAK9835449.1"/>
    <property type="molecule type" value="Genomic_DNA"/>
</dbReference>
<feature type="compositionally biased region" description="Polar residues" evidence="1">
    <location>
        <begin position="659"/>
        <end position="678"/>
    </location>
</feature>
<organism evidence="3 4">
    <name type="scientific">Apatococcus lobatus</name>
    <dbReference type="NCBI Taxonomy" id="904363"/>
    <lineage>
        <taxon>Eukaryota</taxon>
        <taxon>Viridiplantae</taxon>
        <taxon>Chlorophyta</taxon>
        <taxon>core chlorophytes</taxon>
        <taxon>Trebouxiophyceae</taxon>
        <taxon>Chlorellales</taxon>
        <taxon>Chlorellaceae</taxon>
        <taxon>Apatococcus</taxon>
    </lineage>
</organism>
<feature type="compositionally biased region" description="Basic and acidic residues" evidence="1">
    <location>
        <begin position="568"/>
        <end position="577"/>
    </location>
</feature>
<evidence type="ECO:0008006" key="5">
    <source>
        <dbReference type="Google" id="ProtNLM"/>
    </source>
</evidence>
<feature type="compositionally biased region" description="Low complexity" evidence="1">
    <location>
        <begin position="643"/>
        <end position="658"/>
    </location>
</feature>
<dbReference type="AlphaFoldDB" id="A0AAW1RNY3"/>
<feature type="region of interest" description="Disordered" evidence="1">
    <location>
        <begin position="369"/>
        <end position="703"/>
    </location>
</feature>
<feature type="compositionally biased region" description="Basic and acidic residues" evidence="1">
    <location>
        <begin position="817"/>
        <end position="834"/>
    </location>
</feature>
<feature type="region of interest" description="Disordered" evidence="1">
    <location>
        <begin position="1073"/>
        <end position="1096"/>
    </location>
</feature>
<evidence type="ECO:0000313" key="4">
    <source>
        <dbReference type="Proteomes" id="UP001438707"/>
    </source>
</evidence>
<feature type="region of interest" description="Disordered" evidence="1">
    <location>
        <begin position="738"/>
        <end position="776"/>
    </location>
</feature>
<feature type="compositionally biased region" description="Polar residues" evidence="1">
    <location>
        <begin position="581"/>
        <end position="593"/>
    </location>
</feature>
<feature type="transmembrane region" description="Helical" evidence="2">
    <location>
        <begin position="35"/>
        <end position="52"/>
    </location>
</feature>
<gene>
    <name evidence="3" type="ORF">WJX74_000298</name>
</gene>
<evidence type="ECO:0000256" key="2">
    <source>
        <dbReference type="SAM" id="Phobius"/>
    </source>
</evidence>
<name>A0AAW1RNY3_9CHLO</name>
<proteinExistence type="predicted"/>